<evidence type="ECO:0000256" key="1">
    <source>
        <dbReference type="ARBA" id="ARBA00000402"/>
    </source>
</evidence>
<keyword evidence="9" id="KW-0378">Hydrolase</keyword>
<dbReference type="GO" id="GO:0005739">
    <property type="term" value="C:mitochondrion"/>
    <property type="evidence" value="ECO:0007669"/>
    <property type="project" value="TreeGrafter"/>
</dbReference>
<dbReference type="InterPro" id="IPR047151">
    <property type="entry name" value="RNZ2-like"/>
</dbReference>
<comment type="caution">
    <text evidence="13">The sequence shown here is derived from an EMBL/GenBank/DDBJ whole genome shotgun (WGS) entry which is preliminary data.</text>
</comment>
<feature type="region of interest" description="Disordered" evidence="11">
    <location>
        <begin position="94"/>
        <end position="123"/>
    </location>
</feature>
<dbReference type="PANTHER" id="PTHR12553">
    <property type="entry name" value="ZINC PHOSPHODIESTERASE ELAC PROTEIN 2"/>
    <property type="match status" value="1"/>
</dbReference>
<dbReference type="Proteomes" id="UP001215712">
    <property type="component" value="Unassembled WGS sequence"/>
</dbReference>
<evidence type="ECO:0000256" key="10">
    <source>
        <dbReference type="ARBA" id="ARBA00022833"/>
    </source>
</evidence>
<evidence type="ECO:0000256" key="4">
    <source>
        <dbReference type="ARBA" id="ARBA00012477"/>
    </source>
</evidence>
<evidence type="ECO:0000256" key="3">
    <source>
        <dbReference type="ARBA" id="ARBA00007823"/>
    </source>
</evidence>
<accession>A0AAD6HBX8</accession>
<comment type="catalytic activity">
    <reaction evidence="1">
        <text>Endonucleolytic cleavage of RNA, removing extra 3' nucleotides from tRNA precursor, generating 3' termini of tRNAs. A 3'-hydroxy group is left at the tRNA terminus and a 5'-phosphoryl group is left at the trailer molecule.</text>
        <dbReference type="EC" id="3.1.26.11"/>
    </reaction>
</comment>
<evidence type="ECO:0000313" key="13">
    <source>
        <dbReference type="EMBL" id="KAJ5704208.1"/>
    </source>
</evidence>
<dbReference type="EMBL" id="JAQJAN010000020">
    <property type="protein sequence ID" value="KAJ5704208.1"/>
    <property type="molecule type" value="Genomic_DNA"/>
</dbReference>
<name>A0AAD6HBX8_9EURO</name>
<keyword evidence="8" id="KW-0255">Endonuclease</keyword>
<comment type="similarity">
    <text evidence="3">Belongs to the RNase Z family.</text>
</comment>
<reference evidence="13" key="2">
    <citation type="submission" date="2023-01" db="EMBL/GenBank/DDBJ databases">
        <authorList>
            <person name="Petersen C."/>
        </authorList>
    </citation>
    <scope>NUCLEOTIDE SEQUENCE</scope>
    <source>
        <strain evidence="13">IBT 17514</strain>
    </source>
</reference>
<dbReference type="AlphaFoldDB" id="A0AAD6HBX8"/>
<evidence type="ECO:0000256" key="7">
    <source>
        <dbReference type="ARBA" id="ARBA00022723"/>
    </source>
</evidence>
<feature type="region of interest" description="Disordered" evidence="11">
    <location>
        <begin position="867"/>
        <end position="913"/>
    </location>
</feature>
<evidence type="ECO:0000256" key="5">
    <source>
        <dbReference type="ARBA" id="ARBA00022694"/>
    </source>
</evidence>
<evidence type="ECO:0000256" key="9">
    <source>
        <dbReference type="ARBA" id="ARBA00022801"/>
    </source>
</evidence>
<dbReference type="GO" id="GO:0042781">
    <property type="term" value="F:3'-tRNA processing endoribonuclease activity"/>
    <property type="evidence" value="ECO:0007669"/>
    <property type="project" value="UniProtKB-EC"/>
</dbReference>
<dbReference type="InterPro" id="IPR027794">
    <property type="entry name" value="tRNase_Z_dom"/>
</dbReference>
<dbReference type="CDD" id="cd07718">
    <property type="entry name" value="RNaseZ_ELAC1_ELAC2-C-term-like_MBL-fold"/>
    <property type="match status" value="1"/>
</dbReference>
<proteinExistence type="inferred from homology"/>
<feature type="compositionally biased region" description="Polar residues" evidence="11">
    <location>
        <begin position="113"/>
        <end position="123"/>
    </location>
</feature>
<keyword evidence="14" id="KW-1185">Reference proteome</keyword>
<dbReference type="SUPFAM" id="SSF56281">
    <property type="entry name" value="Metallo-hydrolase/oxidoreductase"/>
    <property type="match status" value="2"/>
</dbReference>
<dbReference type="GO" id="GO:0046872">
    <property type="term" value="F:metal ion binding"/>
    <property type="evidence" value="ECO:0007669"/>
    <property type="project" value="UniProtKB-KW"/>
</dbReference>
<evidence type="ECO:0000313" key="14">
    <source>
        <dbReference type="Proteomes" id="UP001215712"/>
    </source>
</evidence>
<evidence type="ECO:0000259" key="12">
    <source>
        <dbReference type="Pfam" id="PF13691"/>
    </source>
</evidence>
<dbReference type="Gene3D" id="3.60.15.10">
    <property type="entry name" value="Ribonuclease Z/Hydroxyacylglutathione hydrolase-like"/>
    <property type="match status" value="2"/>
</dbReference>
<evidence type="ECO:0000256" key="11">
    <source>
        <dbReference type="SAM" id="MobiDB-lite"/>
    </source>
</evidence>
<feature type="region of interest" description="Disordered" evidence="11">
    <location>
        <begin position="1026"/>
        <end position="1058"/>
    </location>
</feature>
<dbReference type="Pfam" id="PF13691">
    <property type="entry name" value="Lactamase_B_4"/>
    <property type="match status" value="1"/>
</dbReference>
<comment type="cofactor">
    <cofactor evidence="2">
        <name>Zn(2+)</name>
        <dbReference type="ChEBI" id="CHEBI:29105"/>
    </cofactor>
</comment>
<evidence type="ECO:0000256" key="2">
    <source>
        <dbReference type="ARBA" id="ARBA00001947"/>
    </source>
</evidence>
<dbReference type="EC" id="3.1.26.11" evidence="4"/>
<sequence>MKAFWQVIATPTADTPGTAIYLHYPDKRYIFGQVSEGFQRACTERGAKLVNLNDVFITGRTEWANTGGLIGLILTLADAIASGNAAIEEQNRKKAARKAALQDTPEEKRPAVAQNQNPNRGQLTIHGTTNLTHTLATARRFVFRKGTPVFTQEYDFEGIASQARGDAEDPFETPTWTDHNIKVWALPIRPQASSPTTFSPPTQLRPQSPRKRSLDEFRESDEPKTELDQKAQAQLMRQAIVSDMFNSTWKMDTLIETPLAEVNMPAAMFVRNPETKDMEPYNGPKPGEGKPLPDIKVFVRQPWPGAKIESLPPTSPSQDALSYIVRSHDNRGKFDPKKAKELKVKVGPDYAKLARGESVQSEDGKTITSDMVLGETRPGSGVAIMDVPSVEYVESLVQRPEWKSSAVTTGLKAFVWILGPGVGDHSKLREFVAQMSHCEHTVAGTDYSPNYLALPSVAQAAVRLARLKGDSYSIPVHDNVTIPQNRATLPRSTKSTESESVPFKALDPGFIIDLEPTYKLNTDEVVPRLNTAKTVFRIPKSVEQRMNYIRRRTTKNEFKKELESFRQELPGGDAEITALGTGSSAPSKYRNVSATLVYVPGSGYYLLDCGENTLGQLERVFEPEKVREILQNLRMIWISHLHADHHLGTASLIKAWYRENYGADAKPATTPETDLAKILKEKRLFLVSDEMMVSWIEEYASVENFGFDKLVCLCAFPEPTETSVATKFGYRHRHNGGLPFGPKMGKTILDFNDDSSPLTPLLKSATGLKDILTTYVRHCRGALAASFVFPDGFKVSYSGDCRPSDKFASIGQDSTVLIHEATFEDDMVGSALAKRHSTMGEALEVGRRMGAHSILLTHFSQRYAKSANLSNQAESRARSQSSSKKDNPAPRAEEDADIPFDEQEEPLTADSGAKLLDDIRFPSRDRPALPRRAIKSGRPHPAVAACMDYLRIKVRDIPIAQAYAPALEKLMTVMERDAELIAAEAKRIAQEEEEARKAAKTKKFTGKKAQAAAVAVATVAAVAVVETPEEKKEEKEDPKHSPYSASESESGWGMSDEE</sequence>
<keyword evidence="6" id="KW-0540">Nuclease</keyword>
<keyword evidence="10" id="KW-0862">Zinc</keyword>
<reference evidence="13" key="1">
    <citation type="journal article" date="2023" name="IMA Fungus">
        <title>Comparative genomic study of the Penicillium genus elucidates a diverse pangenome and 15 lateral gene transfer events.</title>
        <authorList>
            <person name="Petersen C."/>
            <person name="Sorensen T."/>
            <person name="Nielsen M.R."/>
            <person name="Sondergaard T.E."/>
            <person name="Sorensen J.L."/>
            <person name="Fitzpatrick D.A."/>
            <person name="Frisvad J.C."/>
            <person name="Nielsen K.L."/>
        </authorList>
    </citation>
    <scope>NUCLEOTIDE SEQUENCE</scope>
    <source>
        <strain evidence="13">IBT 17514</strain>
    </source>
</reference>
<keyword evidence="5" id="KW-0819">tRNA processing</keyword>
<keyword evidence="7" id="KW-0479">Metal-binding</keyword>
<organism evidence="13 14">
    <name type="scientific">Penicillium malachiteum</name>
    <dbReference type="NCBI Taxonomy" id="1324776"/>
    <lineage>
        <taxon>Eukaryota</taxon>
        <taxon>Fungi</taxon>
        <taxon>Dikarya</taxon>
        <taxon>Ascomycota</taxon>
        <taxon>Pezizomycotina</taxon>
        <taxon>Eurotiomycetes</taxon>
        <taxon>Eurotiomycetidae</taxon>
        <taxon>Eurotiales</taxon>
        <taxon>Aspergillaceae</taxon>
        <taxon>Penicillium</taxon>
    </lineage>
</organism>
<feature type="region of interest" description="Disordered" evidence="11">
    <location>
        <begin position="191"/>
        <end position="227"/>
    </location>
</feature>
<feature type="compositionally biased region" description="Polar residues" evidence="11">
    <location>
        <begin position="191"/>
        <end position="206"/>
    </location>
</feature>
<evidence type="ECO:0000256" key="8">
    <source>
        <dbReference type="ARBA" id="ARBA00022759"/>
    </source>
</evidence>
<feature type="compositionally biased region" description="Basic and acidic residues" evidence="11">
    <location>
        <begin position="212"/>
        <end position="227"/>
    </location>
</feature>
<dbReference type="InterPro" id="IPR036866">
    <property type="entry name" value="RibonucZ/Hydroxyglut_hydro"/>
</dbReference>
<gene>
    <name evidence="13" type="ORF">N7493_011346</name>
</gene>
<dbReference type="Pfam" id="PF23023">
    <property type="entry name" value="Anti-Pycsar_Apyc1"/>
    <property type="match status" value="1"/>
</dbReference>
<feature type="compositionally biased region" description="Basic and acidic residues" evidence="11">
    <location>
        <begin position="883"/>
        <end position="893"/>
    </location>
</feature>
<feature type="compositionally biased region" description="Acidic residues" evidence="11">
    <location>
        <begin position="894"/>
        <end position="907"/>
    </location>
</feature>
<evidence type="ECO:0000256" key="6">
    <source>
        <dbReference type="ARBA" id="ARBA00022722"/>
    </source>
</evidence>
<feature type="domain" description="tRNase Z endonuclease" evidence="12">
    <location>
        <begin position="6"/>
        <end position="68"/>
    </location>
</feature>
<feature type="compositionally biased region" description="Low complexity" evidence="11">
    <location>
        <begin position="870"/>
        <end position="882"/>
    </location>
</feature>
<feature type="compositionally biased region" description="Basic and acidic residues" evidence="11">
    <location>
        <begin position="1028"/>
        <end position="1040"/>
    </location>
</feature>
<dbReference type="PANTHER" id="PTHR12553:SF49">
    <property type="entry name" value="ZINC PHOSPHODIESTERASE ELAC PROTEIN 2"/>
    <property type="match status" value="1"/>
</dbReference>
<dbReference type="GO" id="GO:1990180">
    <property type="term" value="P:mitochondrial tRNA 3'-end processing"/>
    <property type="evidence" value="ECO:0007669"/>
    <property type="project" value="TreeGrafter"/>
</dbReference>
<protein>
    <recommendedName>
        <fullName evidence="4">ribonuclease Z</fullName>
        <ecNumber evidence="4">3.1.26.11</ecNumber>
    </recommendedName>
</protein>